<dbReference type="InterPro" id="IPR023801">
    <property type="entry name" value="His_deacetylse_dom"/>
</dbReference>
<evidence type="ECO:0000256" key="9">
    <source>
        <dbReference type="PIRSR" id="PIRSR037913-3"/>
    </source>
</evidence>
<evidence type="ECO:0000313" key="12">
    <source>
        <dbReference type="Proteomes" id="UP000055024"/>
    </source>
</evidence>
<dbReference type="InterPro" id="IPR023696">
    <property type="entry name" value="Ureohydrolase_dom_sf"/>
</dbReference>
<feature type="binding site" evidence="9">
    <location>
        <position position="188"/>
    </location>
    <ligand>
        <name>a divalent metal cation</name>
        <dbReference type="ChEBI" id="CHEBI:60240"/>
    </ligand>
</feature>
<dbReference type="InterPro" id="IPR000286">
    <property type="entry name" value="HDACs"/>
</dbReference>
<keyword evidence="5" id="KW-0156">Chromatin regulator</keyword>
<proteinExistence type="inferred from homology"/>
<keyword evidence="9" id="KW-0479">Metal-binding</keyword>
<feature type="domain" description="Histone deacetylase" evidence="10">
    <location>
        <begin position="38"/>
        <end position="327"/>
    </location>
</feature>
<comment type="catalytic activity">
    <reaction evidence="6">
        <text>N(6)-acetyl-L-lysyl-[histone] + H2O = L-lysyl-[histone] + acetate</text>
        <dbReference type="Rhea" id="RHEA:58196"/>
        <dbReference type="Rhea" id="RHEA-COMP:9845"/>
        <dbReference type="Rhea" id="RHEA-COMP:11338"/>
        <dbReference type="ChEBI" id="CHEBI:15377"/>
        <dbReference type="ChEBI" id="CHEBI:29969"/>
        <dbReference type="ChEBI" id="CHEBI:30089"/>
        <dbReference type="ChEBI" id="CHEBI:61930"/>
        <dbReference type="EC" id="3.5.1.98"/>
    </reaction>
</comment>
<dbReference type="PANTHER" id="PTHR10625:SF10">
    <property type="entry name" value="HISTONE DEACETYLASE HDAC1"/>
    <property type="match status" value="1"/>
</dbReference>
<evidence type="ECO:0000256" key="2">
    <source>
        <dbReference type="ARBA" id="ARBA00012111"/>
    </source>
</evidence>
<dbReference type="Proteomes" id="UP000055024">
    <property type="component" value="Unassembled WGS sequence"/>
</dbReference>
<dbReference type="EC" id="3.5.1.98" evidence="2"/>
<feature type="binding site" evidence="9">
    <location>
        <position position="274"/>
    </location>
    <ligand>
        <name>a divalent metal cation</name>
        <dbReference type="ChEBI" id="CHEBI:60240"/>
    </ligand>
</feature>
<evidence type="ECO:0000256" key="8">
    <source>
        <dbReference type="PIRSR" id="PIRSR037913-2"/>
    </source>
</evidence>
<dbReference type="STRING" id="268475.A0A0V1GYK0"/>
<comment type="similarity">
    <text evidence="1">Belongs to the histone deacetylase family. HD type 1 subfamily.</text>
</comment>
<name>A0A0V1GYK0_9BILA</name>
<dbReference type="CDD" id="cd09991">
    <property type="entry name" value="HDAC_classI"/>
    <property type="match status" value="1"/>
</dbReference>
<feature type="binding site" evidence="8">
    <location>
        <position position="313"/>
    </location>
    <ligand>
        <name>substrate</name>
    </ligand>
</feature>
<dbReference type="PRINTS" id="PR01270">
    <property type="entry name" value="HDASUPER"/>
</dbReference>
<keyword evidence="12" id="KW-1185">Reference proteome</keyword>
<dbReference type="PANTHER" id="PTHR10625">
    <property type="entry name" value="HISTONE DEACETYLASE HDAC1-RELATED"/>
    <property type="match status" value="1"/>
</dbReference>
<evidence type="ECO:0000256" key="3">
    <source>
        <dbReference type="ARBA" id="ARBA00022491"/>
    </source>
</evidence>
<dbReference type="PIRSF" id="PIRSF037913">
    <property type="entry name" value="His_deacetylse_1"/>
    <property type="match status" value="1"/>
</dbReference>
<evidence type="ECO:0000256" key="7">
    <source>
        <dbReference type="PIRSR" id="PIRSR037913-1"/>
    </source>
</evidence>
<organism evidence="11 12">
    <name type="scientific">Trichinella zimbabwensis</name>
    <dbReference type="NCBI Taxonomy" id="268475"/>
    <lineage>
        <taxon>Eukaryota</taxon>
        <taxon>Metazoa</taxon>
        <taxon>Ecdysozoa</taxon>
        <taxon>Nematoda</taxon>
        <taxon>Enoplea</taxon>
        <taxon>Dorylaimia</taxon>
        <taxon>Trichinellida</taxon>
        <taxon>Trichinellidae</taxon>
        <taxon>Trichinella</taxon>
    </lineage>
</organism>
<evidence type="ECO:0000256" key="1">
    <source>
        <dbReference type="ARBA" id="ARBA00006457"/>
    </source>
</evidence>
<dbReference type="GO" id="GO:0046872">
    <property type="term" value="F:metal ion binding"/>
    <property type="evidence" value="ECO:0007669"/>
    <property type="project" value="UniProtKB-KW"/>
</dbReference>
<dbReference type="GO" id="GO:0141221">
    <property type="term" value="F:histone deacetylase activity, hydrolytic mechanism"/>
    <property type="evidence" value="ECO:0007669"/>
    <property type="project" value="UniProtKB-EC"/>
</dbReference>
<evidence type="ECO:0000256" key="4">
    <source>
        <dbReference type="ARBA" id="ARBA00022801"/>
    </source>
</evidence>
<dbReference type="AlphaFoldDB" id="A0A0V1GYK0"/>
<evidence type="ECO:0000313" key="11">
    <source>
        <dbReference type="EMBL" id="KRZ03403.1"/>
    </source>
</evidence>
<protein>
    <recommendedName>
        <fullName evidence="2">histone deacetylase</fullName>
        <ecNumber evidence="2">3.5.1.98</ecNumber>
    </recommendedName>
</protein>
<dbReference type="GO" id="GO:0016581">
    <property type="term" value="C:NuRD complex"/>
    <property type="evidence" value="ECO:0007669"/>
    <property type="project" value="TreeGrafter"/>
</dbReference>
<accession>A0A0V1GYK0</accession>
<dbReference type="InterPro" id="IPR037138">
    <property type="entry name" value="His_deacetylse_dom_sf"/>
</dbReference>
<feature type="binding site" evidence="8">
    <location>
        <position position="159"/>
    </location>
    <ligand>
        <name>substrate</name>
    </ligand>
</feature>
<feature type="binding site" evidence="8">
    <location>
        <position position="109"/>
    </location>
    <ligand>
        <name>substrate</name>
    </ligand>
</feature>
<dbReference type="SUPFAM" id="SSF52768">
    <property type="entry name" value="Arginase/deacetylase"/>
    <property type="match status" value="1"/>
</dbReference>
<dbReference type="EMBL" id="JYDP01000194">
    <property type="protein sequence ID" value="KRZ03403.1"/>
    <property type="molecule type" value="Genomic_DNA"/>
</dbReference>
<comment type="caution">
    <text evidence="11">The sequence shown here is derived from an EMBL/GenBank/DDBJ whole genome shotgun (WGS) entry which is preliminary data.</text>
</comment>
<dbReference type="OrthoDB" id="1918432at2759"/>
<dbReference type="InterPro" id="IPR003084">
    <property type="entry name" value="HDAC_I/II"/>
</dbReference>
<evidence type="ECO:0000259" key="10">
    <source>
        <dbReference type="Pfam" id="PF00850"/>
    </source>
</evidence>
<keyword evidence="4" id="KW-0378">Hydrolase</keyword>
<reference evidence="11 12" key="1">
    <citation type="submission" date="2015-01" db="EMBL/GenBank/DDBJ databases">
        <title>Evolution of Trichinella species and genotypes.</title>
        <authorList>
            <person name="Korhonen P.K."/>
            <person name="Edoardo P."/>
            <person name="Giuseppe L.R."/>
            <person name="Gasser R.B."/>
        </authorList>
    </citation>
    <scope>NUCLEOTIDE SEQUENCE [LARGE SCALE GENOMIC DNA]</scope>
    <source>
        <strain evidence="11">ISS1029</strain>
    </source>
</reference>
<feature type="binding site" evidence="9">
    <location>
        <position position="186"/>
    </location>
    <ligand>
        <name>a divalent metal cation</name>
        <dbReference type="ChEBI" id="CHEBI:60240"/>
    </ligand>
</feature>
<feature type="active site" description="Proton acceptor" evidence="7">
    <location>
        <position position="151"/>
    </location>
</feature>
<sequence>LLNLALKLFILQQMDGSRKRVAYYYDAEIGCYHYGRGHPMRPFRITLTHNLICSYGLNERMKIYRPLRATADQMKQFHSDDYIEFLKSKDGMEELVFTKSMHRYNVGDDCPLFNGMFSFCQISAGGSLACAQKITSEEADIVINWGGGLHHARSREASGFCYVNDIVLAILHLLEYYQRVLYIDIDCHHGDGVEEAFYATNRVLTMSFHKFGEFFPGSGDINDIGADEGRYYAVNVPLRDGITDEYYQQLFEPIVHMAVQYFQPNVIVMQCGSDSLSGDRLGVLNLTAKGHGNCVEYVRSLNIPLMLVGGGGYTIKNVARCWTYETALAIGAELDNSRRIFLEKSRFFLCLNLLMCVPFFNNSDLPVHEYIGFYAPDFLLHFAPTNIENRNTCTYLEETRNTILRNLRLMPVAPSVQMEPYRPRRIPHQINIADIVDLEMATSDERMPLHVSDSQVQHPAEMDAINDSMRIQHNLL</sequence>
<dbReference type="PRINTS" id="PR01271">
    <property type="entry name" value="HISDACETLASE"/>
</dbReference>
<evidence type="ECO:0000256" key="5">
    <source>
        <dbReference type="ARBA" id="ARBA00022853"/>
    </source>
</evidence>
<dbReference type="Pfam" id="PF00850">
    <property type="entry name" value="Hist_deacetyl"/>
    <property type="match status" value="1"/>
</dbReference>
<dbReference type="GO" id="GO:0031507">
    <property type="term" value="P:heterochromatin formation"/>
    <property type="evidence" value="ECO:0007669"/>
    <property type="project" value="TreeGrafter"/>
</dbReference>
<keyword evidence="3" id="KW-0678">Repressor</keyword>
<evidence type="ECO:0000256" key="6">
    <source>
        <dbReference type="ARBA" id="ARBA00048287"/>
    </source>
</evidence>
<dbReference type="Gene3D" id="3.40.800.20">
    <property type="entry name" value="Histone deacetylase domain"/>
    <property type="match status" value="1"/>
</dbReference>
<feature type="non-terminal residue" evidence="11">
    <location>
        <position position="1"/>
    </location>
</feature>
<gene>
    <name evidence="11" type="primary">HDAC1</name>
    <name evidence="11" type="ORF">T11_1138</name>
</gene>